<dbReference type="EMBL" id="ML979144">
    <property type="protein sequence ID" value="KAF1911453.1"/>
    <property type="molecule type" value="Genomic_DNA"/>
</dbReference>
<dbReference type="Proteomes" id="UP000800096">
    <property type="component" value="Unassembled WGS sequence"/>
</dbReference>
<gene>
    <name evidence="2" type="ORF">BDU57DRAFT_524580</name>
</gene>
<sequence length="175" mass="18923">MYRDSHGHAYPPPHGSPADITSAIAYKAIKPEAKSITACSRTSFLSFSTALSHLAVFGKQLPTHRPVCSPTSPRQPQSTACSSPAPSSTRARDGMYAGRQASALSLSAPAQTKRERAPLPQLRRRPRKNAGSAIFTTAFPLHPETQTNPHRRPPTAFLGQILRGVEHSAFMSQDL</sequence>
<evidence type="ECO:0000256" key="1">
    <source>
        <dbReference type="SAM" id="MobiDB-lite"/>
    </source>
</evidence>
<evidence type="ECO:0000313" key="2">
    <source>
        <dbReference type="EMBL" id="KAF1911453.1"/>
    </source>
</evidence>
<reference evidence="2" key="1">
    <citation type="journal article" date="2020" name="Stud. Mycol.">
        <title>101 Dothideomycetes genomes: a test case for predicting lifestyles and emergence of pathogens.</title>
        <authorList>
            <person name="Haridas S."/>
            <person name="Albert R."/>
            <person name="Binder M."/>
            <person name="Bloem J."/>
            <person name="Labutti K."/>
            <person name="Salamov A."/>
            <person name="Andreopoulos B."/>
            <person name="Baker S."/>
            <person name="Barry K."/>
            <person name="Bills G."/>
            <person name="Bluhm B."/>
            <person name="Cannon C."/>
            <person name="Castanera R."/>
            <person name="Culley D."/>
            <person name="Daum C."/>
            <person name="Ezra D."/>
            <person name="Gonzalez J."/>
            <person name="Henrissat B."/>
            <person name="Kuo A."/>
            <person name="Liang C."/>
            <person name="Lipzen A."/>
            <person name="Lutzoni F."/>
            <person name="Magnuson J."/>
            <person name="Mondo S."/>
            <person name="Nolan M."/>
            <person name="Ohm R."/>
            <person name="Pangilinan J."/>
            <person name="Park H.-J."/>
            <person name="Ramirez L."/>
            <person name="Alfaro M."/>
            <person name="Sun H."/>
            <person name="Tritt A."/>
            <person name="Yoshinaga Y."/>
            <person name="Zwiers L.-H."/>
            <person name="Turgeon B."/>
            <person name="Goodwin S."/>
            <person name="Spatafora J."/>
            <person name="Crous P."/>
            <person name="Grigoriev I."/>
        </authorList>
    </citation>
    <scope>NUCLEOTIDE SEQUENCE</scope>
    <source>
        <strain evidence="2">HMLAC05119</strain>
    </source>
</reference>
<dbReference type="OrthoDB" id="66881at2759"/>
<name>A0A6A5Q7F7_AMPQU</name>
<organism evidence="2 3">
    <name type="scientific">Ampelomyces quisqualis</name>
    <name type="common">Powdery mildew agent</name>
    <dbReference type="NCBI Taxonomy" id="50730"/>
    <lineage>
        <taxon>Eukaryota</taxon>
        <taxon>Fungi</taxon>
        <taxon>Dikarya</taxon>
        <taxon>Ascomycota</taxon>
        <taxon>Pezizomycotina</taxon>
        <taxon>Dothideomycetes</taxon>
        <taxon>Pleosporomycetidae</taxon>
        <taxon>Pleosporales</taxon>
        <taxon>Pleosporineae</taxon>
        <taxon>Phaeosphaeriaceae</taxon>
        <taxon>Ampelomyces</taxon>
    </lineage>
</organism>
<feature type="region of interest" description="Disordered" evidence="1">
    <location>
        <begin position="65"/>
        <end position="119"/>
    </location>
</feature>
<feature type="compositionally biased region" description="Low complexity" evidence="1">
    <location>
        <begin position="75"/>
        <end position="89"/>
    </location>
</feature>
<accession>A0A6A5Q7F7</accession>
<dbReference type="AlphaFoldDB" id="A0A6A5Q7F7"/>
<protein>
    <submittedName>
        <fullName evidence="2">Uncharacterized protein</fullName>
    </submittedName>
</protein>
<keyword evidence="3" id="KW-1185">Reference proteome</keyword>
<proteinExistence type="predicted"/>
<evidence type="ECO:0000313" key="3">
    <source>
        <dbReference type="Proteomes" id="UP000800096"/>
    </source>
</evidence>